<proteinExistence type="inferred from homology"/>
<dbReference type="CDD" id="cd11386">
    <property type="entry name" value="MCP_signal"/>
    <property type="match status" value="1"/>
</dbReference>
<keyword evidence="14" id="KW-1185">Reference proteome</keyword>
<dbReference type="RefSeq" id="WP_129061838.1">
    <property type="nucleotide sequence ID" value="NZ_NXIE01000003.1"/>
</dbReference>
<dbReference type="Proteomes" id="UP000289718">
    <property type="component" value="Unassembled WGS sequence"/>
</dbReference>
<dbReference type="SMART" id="SM00283">
    <property type="entry name" value="MA"/>
    <property type="match status" value="1"/>
</dbReference>
<dbReference type="GO" id="GO:0005886">
    <property type="term" value="C:plasma membrane"/>
    <property type="evidence" value="ECO:0007669"/>
    <property type="project" value="UniProtKB-SubCell"/>
</dbReference>
<dbReference type="Pfam" id="PF17200">
    <property type="entry name" value="sCache_2"/>
    <property type="match status" value="1"/>
</dbReference>
<dbReference type="GO" id="GO:0006935">
    <property type="term" value="P:chemotaxis"/>
    <property type="evidence" value="ECO:0007669"/>
    <property type="project" value="UniProtKB-KW"/>
</dbReference>
<dbReference type="PROSITE" id="PS50885">
    <property type="entry name" value="HAMP"/>
    <property type="match status" value="1"/>
</dbReference>
<sequence length="767" mass="84839">MKNLTIKNKLLIIVVSTIIAVSVILAFEAIYSINHLSKKSIETYTKDAYKHKETNLKNYVSIAMNTVKEEYNKISSEGMDEETAKQNALIAVKKIRYGKDGYFWVNDLKLNMLMHPESKSLENTNVANIKDAKGKYFFKEIEKQAKNKGSGLVTYDWNKPGYNEPQPKYTYLEVFKPWGWVIATGSYLDDVEDRVAQMKQLSQDDTKNSITMITISVILLIIIISSIVIFISHRMIVSPLSKLTGTVKALTKFSSADQKININSKDEIGDLARYFNEYLESIRKVTAQDQKIVEESEKSIEMVRAGFFEYKVKAQTQNRSTNDLKNAINVLIDDFKEHLGEVNKALNEYSKGNFEYDFNVKNVSGNLGSVVRGTKSIGDNISEILATIMVSGEQLAENIQILTNSANSLSDSANAQAASLEETAAAVEEINSNIQNSTENMDKMKELDDVVMNSAQRGQELAHQTATSMDEINSEVESIADAITVIDQIAFQTNILSLNAAVEAATAGEAGKGFAVVAGEVRNLASRSAEAAKEIKDLVEKATSKANNGKNIADTMIKGYDELQGAIVQTKEIIDNVANASKEQGLGISQINDAITVLDKNTQENASDATSIASLAKEVKDLSDNLIAVAKNAKFKNSAREQIDDTELVHELNNLKLQHILFKENNFAKIAENTKFTVVDETQCNLGKWIINAEKEGKAFTKTENWQALKDAHKRVHGGVQNFLDKNLENASNDTLIEVGNGVETATAEVFKALDVVKIENAKLKKD</sequence>
<keyword evidence="5 10" id="KW-1133">Transmembrane helix</keyword>
<dbReference type="OrthoDB" id="5390881at2"/>
<keyword evidence="6 10" id="KW-0472">Membrane</keyword>
<evidence type="ECO:0000256" key="9">
    <source>
        <dbReference type="SAM" id="Coils"/>
    </source>
</evidence>
<dbReference type="AlphaFoldDB" id="A0A4Q1AV65"/>
<dbReference type="PROSITE" id="PS50111">
    <property type="entry name" value="CHEMOTAXIS_TRANSDUC_2"/>
    <property type="match status" value="1"/>
</dbReference>
<protein>
    <submittedName>
        <fullName evidence="13">Chemotaxis protein</fullName>
    </submittedName>
</protein>
<evidence type="ECO:0000256" key="4">
    <source>
        <dbReference type="ARBA" id="ARBA00022692"/>
    </source>
</evidence>
<dbReference type="InterPro" id="IPR003660">
    <property type="entry name" value="HAMP_dom"/>
</dbReference>
<evidence type="ECO:0000256" key="8">
    <source>
        <dbReference type="PROSITE-ProRule" id="PRU00284"/>
    </source>
</evidence>
<evidence type="ECO:0000256" key="3">
    <source>
        <dbReference type="ARBA" id="ARBA00022500"/>
    </source>
</evidence>
<dbReference type="InterPro" id="IPR025991">
    <property type="entry name" value="Chemoreceptor_zinc-bind_dom"/>
</dbReference>
<dbReference type="Gene3D" id="3.30.450.20">
    <property type="entry name" value="PAS domain"/>
    <property type="match status" value="1"/>
</dbReference>
<dbReference type="Gene3D" id="1.10.287.950">
    <property type="entry name" value="Methyl-accepting chemotaxis protein"/>
    <property type="match status" value="1"/>
</dbReference>
<dbReference type="PANTHER" id="PTHR43531:SF11">
    <property type="entry name" value="METHYL-ACCEPTING CHEMOTAXIS PROTEIN 3"/>
    <property type="match status" value="1"/>
</dbReference>
<organism evidence="13 14">
    <name type="scientific">Halarcobacter mediterraneus</name>
    <dbReference type="NCBI Taxonomy" id="2023153"/>
    <lineage>
        <taxon>Bacteria</taxon>
        <taxon>Pseudomonadati</taxon>
        <taxon>Campylobacterota</taxon>
        <taxon>Epsilonproteobacteria</taxon>
        <taxon>Campylobacterales</taxon>
        <taxon>Arcobacteraceae</taxon>
        <taxon>Halarcobacter</taxon>
    </lineage>
</organism>
<dbReference type="CDD" id="cd06225">
    <property type="entry name" value="HAMP"/>
    <property type="match status" value="1"/>
</dbReference>
<comment type="subcellular location">
    <subcellularLocation>
        <location evidence="1">Cell membrane</location>
        <topology evidence="1">Multi-pass membrane protein</topology>
    </subcellularLocation>
</comment>
<dbReference type="EMBL" id="NXIE01000003">
    <property type="protein sequence ID" value="RXK12782.1"/>
    <property type="molecule type" value="Genomic_DNA"/>
</dbReference>
<feature type="transmembrane region" description="Helical" evidence="10">
    <location>
        <begin position="210"/>
        <end position="232"/>
    </location>
</feature>
<dbReference type="SMART" id="SM01049">
    <property type="entry name" value="Cache_2"/>
    <property type="match status" value="1"/>
</dbReference>
<evidence type="ECO:0000256" key="7">
    <source>
        <dbReference type="ARBA" id="ARBA00029447"/>
    </source>
</evidence>
<comment type="similarity">
    <text evidence="7">Belongs to the methyl-accepting chemotaxis (MCP) protein family.</text>
</comment>
<dbReference type="InterPro" id="IPR004089">
    <property type="entry name" value="MCPsignal_dom"/>
</dbReference>
<keyword evidence="4 10" id="KW-0812">Transmembrane</keyword>
<keyword evidence="2" id="KW-1003">Cell membrane</keyword>
<name>A0A4Q1AV65_9BACT</name>
<gene>
    <name evidence="13" type="ORF">CP965_09410</name>
</gene>
<accession>A0A4Q1AV65</accession>
<evidence type="ECO:0000256" key="5">
    <source>
        <dbReference type="ARBA" id="ARBA00022989"/>
    </source>
</evidence>
<feature type="domain" description="HAMP" evidence="12">
    <location>
        <begin position="234"/>
        <end position="287"/>
    </location>
</feature>
<evidence type="ECO:0000256" key="10">
    <source>
        <dbReference type="SAM" id="Phobius"/>
    </source>
</evidence>
<dbReference type="GO" id="GO:0004888">
    <property type="term" value="F:transmembrane signaling receptor activity"/>
    <property type="evidence" value="ECO:0007669"/>
    <property type="project" value="TreeGrafter"/>
</dbReference>
<evidence type="ECO:0000259" key="12">
    <source>
        <dbReference type="PROSITE" id="PS50885"/>
    </source>
</evidence>
<dbReference type="SMART" id="SM00304">
    <property type="entry name" value="HAMP"/>
    <property type="match status" value="1"/>
</dbReference>
<dbReference type="Pfam" id="PF00672">
    <property type="entry name" value="HAMP"/>
    <property type="match status" value="1"/>
</dbReference>
<evidence type="ECO:0000259" key="11">
    <source>
        <dbReference type="PROSITE" id="PS50111"/>
    </source>
</evidence>
<evidence type="ECO:0000313" key="13">
    <source>
        <dbReference type="EMBL" id="RXK12782.1"/>
    </source>
</evidence>
<dbReference type="PANTHER" id="PTHR43531">
    <property type="entry name" value="PROTEIN ICFG"/>
    <property type="match status" value="1"/>
</dbReference>
<dbReference type="Pfam" id="PF13682">
    <property type="entry name" value="CZB"/>
    <property type="match status" value="1"/>
</dbReference>
<dbReference type="Gene3D" id="6.10.340.10">
    <property type="match status" value="1"/>
</dbReference>
<keyword evidence="8" id="KW-0807">Transducer</keyword>
<dbReference type="SUPFAM" id="SSF58104">
    <property type="entry name" value="Methyl-accepting chemotaxis protein (MCP) signaling domain"/>
    <property type="match status" value="1"/>
</dbReference>
<evidence type="ECO:0000256" key="1">
    <source>
        <dbReference type="ARBA" id="ARBA00004651"/>
    </source>
</evidence>
<evidence type="ECO:0000256" key="6">
    <source>
        <dbReference type="ARBA" id="ARBA00023136"/>
    </source>
</evidence>
<feature type="coiled-coil region" evidence="9">
    <location>
        <begin position="410"/>
        <end position="447"/>
    </location>
</feature>
<dbReference type="Pfam" id="PF00015">
    <property type="entry name" value="MCPsignal"/>
    <property type="match status" value="1"/>
</dbReference>
<feature type="domain" description="Methyl-accepting transducer" evidence="11">
    <location>
        <begin position="391"/>
        <end position="620"/>
    </location>
</feature>
<dbReference type="GO" id="GO:0007165">
    <property type="term" value="P:signal transduction"/>
    <property type="evidence" value="ECO:0007669"/>
    <property type="project" value="UniProtKB-KW"/>
</dbReference>
<keyword evidence="3" id="KW-0145">Chemotaxis</keyword>
<comment type="caution">
    <text evidence="13">The sequence shown here is derived from an EMBL/GenBank/DDBJ whole genome shotgun (WGS) entry which is preliminary data.</text>
</comment>
<reference evidence="13 14" key="1">
    <citation type="submission" date="2017-09" db="EMBL/GenBank/DDBJ databases">
        <title>Genomics of the genus Arcobacter.</title>
        <authorList>
            <person name="Perez-Cataluna A."/>
            <person name="Figueras M.J."/>
            <person name="Salas-Masso N."/>
        </authorList>
    </citation>
    <scope>NUCLEOTIDE SEQUENCE [LARGE SCALE GENOMIC DNA]</scope>
    <source>
        <strain evidence="13 14">F156-34</strain>
    </source>
</reference>
<dbReference type="InterPro" id="IPR033480">
    <property type="entry name" value="sCache_2"/>
</dbReference>
<dbReference type="InterPro" id="IPR051310">
    <property type="entry name" value="MCP_chemotaxis"/>
</dbReference>
<keyword evidence="9" id="KW-0175">Coiled coil</keyword>
<evidence type="ECO:0000256" key="2">
    <source>
        <dbReference type="ARBA" id="ARBA00022475"/>
    </source>
</evidence>
<evidence type="ECO:0000313" key="14">
    <source>
        <dbReference type="Proteomes" id="UP000289718"/>
    </source>
</evidence>
<dbReference type="Gene3D" id="1.20.120.30">
    <property type="entry name" value="Aspartate receptor, ligand-binding domain"/>
    <property type="match status" value="1"/>
</dbReference>